<keyword evidence="2" id="KW-1185">Reference proteome</keyword>
<dbReference type="Pfam" id="PF07751">
    <property type="entry name" value="Abi_2"/>
    <property type="match status" value="1"/>
</dbReference>
<protein>
    <submittedName>
        <fullName evidence="1">Abi family protein</fullName>
    </submittedName>
</protein>
<organism evidence="1 2">
    <name type="scientific">Mycetocola lacteus</name>
    <dbReference type="NCBI Taxonomy" id="76637"/>
    <lineage>
        <taxon>Bacteria</taxon>
        <taxon>Bacillati</taxon>
        <taxon>Actinomycetota</taxon>
        <taxon>Actinomycetes</taxon>
        <taxon>Micrococcales</taxon>
        <taxon>Microbacteriaceae</taxon>
        <taxon>Mycetocola</taxon>
    </lineage>
</organism>
<dbReference type="Proteomes" id="UP000269438">
    <property type="component" value="Unassembled WGS sequence"/>
</dbReference>
<accession>A0A3L7AWF0</accession>
<name>A0A3L7AWF0_9MICO</name>
<dbReference type="InterPro" id="IPR011664">
    <property type="entry name" value="Abi_system_AbiD/AbiF-like"/>
</dbReference>
<comment type="caution">
    <text evidence="1">The sequence shown here is derived from an EMBL/GenBank/DDBJ whole genome shotgun (WGS) entry which is preliminary data.</text>
</comment>
<gene>
    <name evidence="1" type="ORF">D9V34_04780</name>
</gene>
<sequence length="299" mass="34144">MNYYRLSGYWHTYRVLESDGSGVVRRAERFIEGTSFTAIETLYEFDRKLRTLVHDGIERVEVALRSHLSYVLGASSPIAHTDRSHFRDGFDHETWMKNVTSRIDRAARRSPVIAHHREKYGGVIPIWVLVDVLDFSDLSMLFDGMRAAEQFAVAERLGIIIDPSRLKPNQAAKTKKNHPLARWLEQLTVLRNIGAHHGRMWNRTLIPTSTTALRTVEGLQLLPRGQSEQLFGGLTLIAKLLGTASPGSPWAHKVRGEIEHVYSELPDRSEREMGFPEDWRAMKLWSNDKPATAPSRRPQ</sequence>
<dbReference type="EMBL" id="RCUY01000002">
    <property type="protein sequence ID" value="RLP84255.1"/>
    <property type="molecule type" value="Genomic_DNA"/>
</dbReference>
<dbReference type="AlphaFoldDB" id="A0A3L7AWF0"/>
<proteinExistence type="predicted"/>
<reference evidence="1 2" key="1">
    <citation type="submission" date="2018-10" db="EMBL/GenBank/DDBJ databases">
        <authorList>
            <person name="Li J."/>
        </authorList>
    </citation>
    <scope>NUCLEOTIDE SEQUENCE [LARGE SCALE GENOMIC DNA]</scope>
    <source>
        <strain evidence="1 2">JCM 11654</strain>
    </source>
</reference>
<evidence type="ECO:0000313" key="2">
    <source>
        <dbReference type="Proteomes" id="UP000269438"/>
    </source>
</evidence>
<dbReference type="OrthoDB" id="5363652at2"/>
<evidence type="ECO:0000313" key="1">
    <source>
        <dbReference type="EMBL" id="RLP84255.1"/>
    </source>
</evidence>